<dbReference type="CDD" id="cd02440">
    <property type="entry name" value="AdoMet_MTases"/>
    <property type="match status" value="1"/>
</dbReference>
<keyword evidence="2" id="KW-0489">Methyltransferase</keyword>
<organism evidence="2">
    <name type="scientific">hydrothermal vent metagenome</name>
    <dbReference type="NCBI Taxonomy" id="652676"/>
    <lineage>
        <taxon>unclassified sequences</taxon>
        <taxon>metagenomes</taxon>
        <taxon>ecological metagenomes</taxon>
    </lineage>
</organism>
<dbReference type="EC" id="2.1.1.-" evidence="2"/>
<evidence type="ECO:0000313" key="2">
    <source>
        <dbReference type="EMBL" id="SFV66158.1"/>
    </source>
</evidence>
<dbReference type="Gene3D" id="3.40.50.150">
    <property type="entry name" value="Vaccinia Virus protein VP39"/>
    <property type="match status" value="1"/>
</dbReference>
<name>A0A1W1CJV9_9ZZZZ</name>
<dbReference type="GO" id="GO:0008757">
    <property type="term" value="F:S-adenosylmethionine-dependent methyltransferase activity"/>
    <property type="evidence" value="ECO:0007669"/>
    <property type="project" value="InterPro"/>
</dbReference>
<sequence length="164" mass="19043">MPYTEEFDAVFSNAMLHWVKDAKLAVQNIAKSLKSGGRFVCEFGGDGNAFALVLAMEEVFSKHPEFGVFDNPWYFPSVEEYRRVLESEGLRVEYAELIPRPTPMDDIMNWLDIFANGVTKHLSQEQFETFKSECRDILKTKIYSEEEGWILDYIRLRVRAVKSK</sequence>
<proteinExistence type="predicted"/>
<dbReference type="InterPro" id="IPR029063">
    <property type="entry name" value="SAM-dependent_MTases_sf"/>
</dbReference>
<dbReference type="InterPro" id="IPR013216">
    <property type="entry name" value="Methyltransf_11"/>
</dbReference>
<keyword evidence="2" id="KW-0808">Transferase</keyword>
<accession>A0A1W1CJV9</accession>
<protein>
    <submittedName>
        <fullName evidence="2">SAM-dependent methyltransferase</fullName>
        <ecNumber evidence="2">2.1.1.-</ecNumber>
    </submittedName>
</protein>
<dbReference type="GO" id="GO:0032259">
    <property type="term" value="P:methylation"/>
    <property type="evidence" value="ECO:0007669"/>
    <property type="project" value="UniProtKB-KW"/>
</dbReference>
<dbReference type="AlphaFoldDB" id="A0A1W1CJV9"/>
<feature type="domain" description="Methyltransferase type 11" evidence="1">
    <location>
        <begin position="5"/>
        <end position="41"/>
    </location>
</feature>
<dbReference type="EMBL" id="FPHI01000028">
    <property type="protein sequence ID" value="SFV66158.1"/>
    <property type="molecule type" value="Genomic_DNA"/>
</dbReference>
<gene>
    <name evidence="2" type="ORF">MNB_SV-3-1239</name>
</gene>
<evidence type="ECO:0000259" key="1">
    <source>
        <dbReference type="Pfam" id="PF08241"/>
    </source>
</evidence>
<reference evidence="2" key="1">
    <citation type="submission" date="2016-10" db="EMBL/GenBank/DDBJ databases">
        <authorList>
            <person name="de Groot N.N."/>
        </authorList>
    </citation>
    <scope>NUCLEOTIDE SEQUENCE</scope>
</reference>
<dbReference type="Pfam" id="PF08241">
    <property type="entry name" value="Methyltransf_11"/>
    <property type="match status" value="1"/>
</dbReference>
<dbReference type="SUPFAM" id="SSF53335">
    <property type="entry name" value="S-adenosyl-L-methionine-dependent methyltransferases"/>
    <property type="match status" value="1"/>
</dbReference>